<evidence type="ECO:0000313" key="4">
    <source>
        <dbReference type="EMBL" id="ETI51157.1"/>
    </source>
</evidence>
<dbReference type="AlphaFoldDB" id="V9FL71"/>
<feature type="non-terminal residue" evidence="4">
    <location>
        <position position="1"/>
    </location>
</feature>
<gene>
    <name evidence="4" type="ORF">F443_05446</name>
</gene>
<dbReference type="eggNOG" id="KOG0068">
    <property type="taxonomic scope" value="Eukaryota"/>
</dbReference>
<dbReference type="GO" id="GO:0051287">
    <property type="term" value="F:NAD binding"/>
    <property type="evidence" value="ECO:0007669"/>
    <property type="project" value="InterPro"/>
</dbReference>
<reference evidence="4 5" key="1">
    <citation type="submission" date="2013-11" db="EMBL/GenBank/DDBJ databases">
        <title>The Genome Sequence of Phytophthora parasitica P1569.</title>
        <authorList>
            <consortium name="The Broad Institute Genomics Platform"/>
            <person name="Russ C."/>
            <person name="Tyler B."/>
            <person name="Panabieres F."/>
            <person name="Shan W."/>
            <person name="Tripathy S."/>
            <person name="Grunwald N."/>
            <person name="Machado M."/>
            <person name="Johnson C.S."/>
            <person name="Arredondo F."/>
            <person name="Hong C."/>
            <person name="Coffey M."/>
            <person name="Young S.K."/>
            <person name="Zeng Q."/>
            <person name="Gargeya S."/>
            <person name="Fitzgerald M."/>
            <person name="Abouelleil A."/>
            <person name="Alvarado L."/>
            <person name="Chapman S.B."/>
            <person name="Gainer-Dewar J."/>
            <person name="Goldberg J."/>
            <person name="Griggs A."/>
            <person name="Gujja S."/>
            <person name="Hansen M."/>
            <person name="Howarth C."/>
            <person name="Imamovic A."/>
            <person name="Ireland A."/>
            <person name="Larimer J."/>
            <person name="McCowan C."/>
            <person name="Murphy C."/>
            <person name="Pearson M."/>
            <person name="Poon T.W."/>
            <person name="Priest M."/>
            <person name="Roberts A."/>
            <person name="Saif S."/>
            <person name="Shea T."/>
            <person name="Sykes S."/>
            <person name="Wortman J."/>
            <person name="Nusbaum C."/>
            <person name="Birren B."/>
        </authorList>
    </citation>
    <scope>NUCLEOTIDE SEQUENCE [LARGE SCALE GENOMIC DNA]</scope>
    <source>
        <strain evidence="4 5">P1569</strain>
    </source>
</reference>
<sequence length="391" mass="43545">CIHHQLSMTSTSTLRVPIVTFLNGVGKAIRKEFAASSTPAGDLFRSGKLEFVDMPLPTLVGNIQDLHHGHKQDDTGAPKWDLTSEQERILKQAKVIVMDQNSGGPLLIAPNENLPQDKQEILSNVEWVQGTYAGVEQYVNRLLGSQKTVPVEKLPKFTLTRAGRFFPQVMGQYVFGYVTLFERMVLEAIEFQSNGEYARPQMAQFRPSPTVTIGVLGLGDIGQGVGKMLRGAGYNVLGFKRRVSPDQELELAHCADRVTSDLDEVLSKSDYLVNVLPSTSSTRYLLTEENLELCRERKPVFINIGRGDIIAEKTIVNALDNGVWSRAVLDVFEEEPLPRHSALWSHPSVLLTPHVAGYPIAEDSASIFVDNFNRYLRGEPMLYNVDWTAGY</sequence>
<dbReference type="OrthoDB" id="298012at2759"/>
<dbReference type="Proteomes" id="UP000018721">
    <property type="component" value="Unassembled WGS sequence"/>
</dbReference>
<dbReference type="PANTHER" id="PTHR43333">
    <property type="entry name" value="2-HACID_DH_C DOMAIN-CONTAINING PROTEIN"/>
    <property type="match status" value="1"/>
</dbReference>
<comment type="caution">
    <text evidence="4">The sequence shown here is derived from an EMBL/GenBank/DDBJ whole genome shotgun (WGS) entry which is preliminary data.</text>
</comment>
<dbReference type="EMBL" id="ANIZ01000943">
    <property type="protein sequence ID" value="ETI51157.1"/>
    <property type="molecule type" value="Genomic_DNA"/>
</dbReference>
<protein>
    <recommendedName>
        <fullName evidence="3">D-isomer specific 2-hydroxyacid dehydrogenase NAD-binding domain-containing protein</fullName>
    </recommendedName>
</protein>
<dbReference type="Pfam" id="PF02826">
    <property type="entry name" value="2-Hacid_dh_C"/>
    <property type="match status" value="1"/>
</dbReference>
<dbReference type="FunFam" id="3.40.50.720:FF:000363">
    <property type="entry name" value="D-isomer specific 2-hydroxyacid dehydrogenase"/>
    <property type="match status" value="1"/>
</dbReference>
<keyword evidence="5" id="KW-1185">Reference proteome</keyword>
<evidence type="ECO:0000313" key="5">
    <source>
        <dbReference type="Proteomes" id="UP000018721"/>
    </source>
</evidence>
<keyword evidence="1" id="KW-0560">Oxidoreductase</keyword>
<accession>V9FL71</accession>
<keyword evidence="2" id="KW-0520">NAD</keyword>
<evidence type="ECO:0000256" key="1">
    <source>
        <dbReference type="ARBA" id="ARBA00023002"/>
    </source>
</evidence>
<organism evidence="4 5">
    <name type="scientific">Phytophthora nicotianae P1569</name>
    <dbReference type="NCBI Taxonomy" id="1317065"/>
    <lineage>
        <taxon>Eukaryota</taxon>
        <taxon>Sar</taxon>
        <taxon>Stramenopiles</taxon>
        <taxon>Oomycota</taxon>
        <taxon>Peronosporomycetes</taxon>
        <taxon>Peronosporales</taxon>
        <taxon>Peronosporaceae</taxon>
        <taxon>Phytophthora</taxon>
    </lineage>
</organism>
<dbReference type="SUPFAM" id="SSF51735">
    <property type="entry name" value="NAD(P)-binding Rossmann-fold domains"/>
    <property type="match status" value="1"/>
</dbReference>
<dbReference type="HOGENOM" id="CLU_019796_1_0_1"/>
<dbReference type="GO" id="GO:0016491">
    <property type="term" value="F:oxidoreductase activity"/>
    <property type="evidence" value="ECO:0007669"/>
    <property type="project" value="UniProtKB-KW"/>
</dbReference>
<feature type="domain" description="D-isomer specific 2-hydroxyacid dehydrogenase NAD-binding" evidence="3">
    <location>
        <begin position="181"/>
        <end position="356"/>
    </location>
</feature>
<dbReference type="InterPro" id="IPR006140">
    <property type="entry name" value="D-isomer_DH_NAD-bd"/>
</dbReference>
<name>V9FL71_PHYNI</name>
<evidence type="ECO:0000259" key="3">
    <source>
        <dbReference type="Pfam" id="PF02826"/>
    </source>
</evidence>
<evidence type="ECO:0000256" key="2">
    <source>
        <dbReference type="ARBA" id="ARBA00023027"/>
    </source>
</evidence>
<dbReference type="Gene3D" id="3.40.50.720">
    <property type="entry name" value="NAD(P)-binding Rossmann-like Domain"/>
    <property type="match status" value="2"/>
</dbReference>
<dbReference type="PANTHER" id="PTHR43333:SF1">
    <property type="entry name" value="D-ISOMER SPECIFIC 2-HYDROXYACID DEHYDROGENASE NAD-BINDING DOMAIN-CONTAINING PROTEIN"/>
    <property type="match status" value="1"/>
</dbReference>
<dbReference type="InterPro" id="IPR036291">
    <property type="entry name" value="NAD(P)-bd_dom_sf"/>
</dbReference>
<proteinExistence type="predicted"/>